<evidence type="ECO:0000313" key="6">
    <source>
        <dbReference type="Proteomes" id="UP000264330"/>
    </source>
</evidence>
<comment type="caution">
    <text evidence="5">The sequence shown here is derived from an EMBL/GenBank/DDBJ whole genome shotgun (WGS) entry which is preliminary data.</text>
</comment>
<dbReference type="Proteomes" id="UP000264330">
    <property type="component" value="Unassembled WGS sequence"/>
</dbReference>
<proteinExistence type="predicted"/>
<dbReference type="Gene3D" id="3.20.20.80">
    <property type="entry name" value="Glycosidases"/>
    <property type="match status" value="1"/>
</dbReference>
<protein>
    <submittedName>
        <fullName evidence="5">1,4-beta-xylanase</fullName>
    </submittedName>
</protein>
<dbReference type="RefSeq" id="WP_274971648.1">
    <property type="nucleotide sequence ID" value="NZ_DEPI01000211.1"/>
</dbReference>
<name>A0A3D5J5D1_9FLAO</name>
<keyword evidence="5" id="KW-0326">Glycosidase</keyword>
<dbReference type="AlphaFoldDB" id="A0A3D5J5D1"/>
<gene>
    <name evidence="5" type="ORF">DGQ38_19875</name>
</gene>
<feature type="non-terminal residue" evidence="5">
    <location>
        <position position="103"/>
    </location>
</feature>
<dbReference type="PROSITE" id="PS51760">
    <property type="entry name" value="GH10_2"/>
    <property type="match status" value="1"/>
</dbReference>
<dbReference type="GO" id="GO:0045493">
    <property type="term" value="P:xylan catabolic process"/>
    <property type="evidence" value="ECO:0007669"/>
    <property type="project" value="UniProtKB-KW"/>
</dbReference>
<dbReference type="Pfam" id="PF00331">
    <property type="entry name" value="Glyco_hydro_10"/>
    <property type="match status" value="1"/>
</dbReference>
<keyword evidence="5" id="KW-0858">Xylan degradation</keyword>
<feature type="domain" description="GH10" evidence="4">
    <location>
        <begin position="36"/>
        <end position="103"/>
    </location>
</feature>
<evidence type="ECO:0000259" key="4">
    <source>
        <dbReference type="PROSITE" id="PS51760"/>
    </source>
</evidence>
<keyword evidence="1 5" id="KW-0378">Hydrolase</keyword>
<dbReference type="InterPro" id="IPR017853">
    <property type="entry name" value="GH"/>
</dbReference>
<dbReference type="SUPFAM" id="SSF51445">
    <property type="entry name" value="(Trans)glycosidases"/>
    <property type="match status" value="1"/>
</dbReference>
<evidence type="ECO:0000313" key="5">
    <source>
        <dbReference type="EMBL" id="HCV83301.1"/>
    </source>
</evidence>
<dbReference type="EMBL" id="DPMF01000454">
    <property type="protein sequence ID" value="HCV83301.1"/>
    <property type="molecule type" value="Genomic_DNA"/>
</dbReference>
<dbReference type="GO" id="GO:0004553">
    <property type="term" value="F:hydrolase activity, hydrolyzing O-glycosyl compounds"/>
    <property type="evidence" value="ECO:0007669"/>
    <property type="project" value="InterPro"/>
</dbReference>
<keyword evidence="2" id="KW-0119">Carbohydrate metabolism</keyword>
<keyword evidence="3" id="KW-0624">Polysaccharide degradation</keyword>
<evidence type="ECO:0000256" key="1">
    <source>
        <dbReference type="ARBA" id="ARBA00022801"/>
    </source>
</evidence>
<dbReference type="InterPro" id="IPR001000">
    <property type="entry name" value="GH10_dom"/>
</dbReference>
<accession>A0A3D5J5D1</accession>
<evidence type="ECO:0000256" key="3">
    <source>
        <dbReference type="ARBA" id="ARBA00023326"/>
    </source>
</evidence>
<evidence type="ECO:0000256" key="2">
    <source>
        <dbReference type="ARBA" id="ARBA00023277"/>
    </source>
</evidence>
<reference evidence="5 6" key="1">
    <citation type="journal article" date="2018" name="Nat. Biotechnol.">
        <title>A standardized bacterial taxonomy based on genome phylogeny substantially revises the tree of life.</title>
        <authorList>
            <person name="Parks D.H."/>
            <person name="Chuvochina M."/>
            <person name="Waite D.W."/>
            <person name="Rinke C."/>
            <person name="Skarshewski A."/>
            <person name="Chaumeil P.A."/>
            <person name="Hugenholtz P."/>
        </authorList>
    </citation>
    <scope>NUCLEOTIDE SEQUENCE [LARGE SCALE GENOMIC DNA]</scope>
    <source>
        <strain evidence="5">UBA9359</strain>
    </source>
</reference>
<organism evidence="5 6">
    <name type="scientific">Zunongwangia profunda</name>
    <dbReference type="NCBI Taxonomy" id="398743"/>
    <lineage>
        <taxon>Bacteria</taxon>
        <taxon>Pseudomonadati</taxon>
        <taxon>Bacteroidota</taxon>
        <taxon>Flavobacteriia</taxon>
        <taxon>Flavobacteriales</taxon>
        <taxon>Flavobacteriaceae</taxon>
        <taxon>Zunongwangia</taxon>
    </lineage>
</organism>
<sequence>MKNLFYFFAILLFFWNCKPNRTQSDTAMSDTATFETEKPRKLKDALNGKFLMGTALNVRQIEGFNPAEMEIVKTHFNSIVAENCMKSGRLVPQKDHYNFDTAD</sequence>